<dbReference type="Proteomes" id="UP001055811">
    <property type="component" value="Linkage Group LG01"/>
</dbReference>
<accession>A0ACB9H5N8</accession>
<comment type="caution">
    <text evidence="1">The sequence shown here is derived from an EMBL/GenBank/DDBJ whole genome shotgun (WGS) entry which is preliminary data.</text>
</comment>
<name>A0ACB9H5N8_CICIN</name>
<gene>
    <name evidence="1" type="ORF">L2E82_04826</name>
</gene>
<reference evidence="1 2" key="2">
    <citation type="journal article" date="2022" name="Mol. Ecol. Resour.">
        <title>The genomes of chicory, endive, great burdock and yacon provide insights into Asteraceae paleo-polyploidization history and plant inulin production.</title>
        <authorList>
            <person name="Fan W."/>
            <person name="Wang S."/>
            <person name="Wang H."/>
            <person name="Wang A."/>
            <person name="Jiang F."/>
            <person name="Liu H."/>
            <person name="Zhao H."/>
            <person name="Xu D."/>
            <person name="Zhang Y."/>
        </authorList>
    </citation>
    <scope>NUCLEOTIDE SEQUENCE [LARGE SCALE GENOMIC DNA]</scope>
    <source>
        <strain evidence="2">cv. Punajuju</strain>
        <tissue evidence="1">Leaves</tissue>
    </source>
</reference>
<protein>
    <submittedName>
        <fullName evidence="1">Uncharacterized protein</fullName>
    </submittedName>
</protein>
<evidence type="ECO:0000313" key="1">
    <source>
        <dbReference type="EMBL" id="KAI3791168.1"/>
    </source>
</evidence>
<organism evidence="1 2">
    <name type="scientific">Cichorium intybus</name>
    <name type="common">Chicory</name>
    <dbReference type="NCBI Taxonomy" id="13427"/>
    <lineage>
        <taxon>Eukaryota</taxon>
        <taxon>Viridiplantae</taxon>
        <taxon>Streptophyta</taxon>
        <taxon>Embryophyta</taxon>
        <taxon>Tracheophyta</taxon>
        <taxon>Spermatophyta</taxon>
        <taxon>Magnoliopsida</taxon>
        <taxon>eudicotyledons</taxon>
        <taxon>Gunneridae</taxon>
        <taxon>Pentapetalae</taxon>
        <taxon>asterids</taxon>
        <taxon>campanulids</taxon>
        <taxon>Asterales</taxon>
        <taxon>Asteraceae</taxon>
        <taxon>Cichorioideae</taxon>
        <taxon>Cichorieae</taxon>
        <taxon>Cichoriinae</taxon>
        <taxon>Cichorium</taxon>
    </lineage>
</organism>
<dbReference type="EMBL" id="CM042009">
    <property type="protein sequence ID" value="KAI3791168.1"/>
    <property type="molecule type" value="Genomic_DNA"/>
</dbReference>
<proteinExistence type="predicted"/>
<evidence type="ECO:0000313" key="2">
    <source>
        <dbReference type="Proteomes" id="UP001055811"/>
    </source>
</evidence>
<sequence>MNLDPPADESRSASYGSPPDLIWIRKNTLCELLLFLVLQVFSVLFKSDEERTPIYHVVEETFPHLLSIFSRLVQIGNPSIEVADLIKLICKIFWSSIYLEIPNKLFDPNVFNAWMVLSLNILERPVPREGQPTDPEVRKSWRWWKVPRLRPTDVDAAV</sequence>
<reference evidence="2" key="1">
    <citation type="journal article" date="2022" name="Mol. Ecol. Resour.">
        <title>The genomes of chicory, endive, great burdock and yacon provide insights into Asteraceae palaeo-polyploidization history and plant inulin production.</title>
        <authorList>
            <person name="Fan W."/>
            <person name="Wang S."/>
            <person name="Wang H."/>
            <person name="Wang A."/>
            <person name="Jiang F."/>
            <person name="Liu H."/>
            <person name="Zhao H."/>
            <person name="Xu D."/>
            <person name="Zhang Y."/>
        </authorList>
    </citation>
    <scope>NUCLEOTIDE SEQUENCE [LARGE SCALE GENOMIC DNA]</scope>
    <source>
        <strain evidence="2">cv. Punajuju</strain>
    </source>
</reference>
<keyword evidence="2" id="KW-1185">Reference proteome</keyword>